<evidence type="ECO:0000256" key="1">
    <source>
        <dbReference type="SAM" id="MobiDB-lite"/>
    </source>
</evidence>
<protein>
    <submittedName>
        <fullName evidence="2">Uncharacterized protein</fullName>
    </submittedName>
</protein>
<gene>
    <name evidence="2" type="ORF">mMyoMyo1_012020</name>
</gene>
<dbReference type="EMBL" id="JABWUV010000008">
    <property type="protein sequence ID" value="KAF6336798.1"/>
    <property type="molecule type" value="Genomic_DNA"/>
</dbReference>
<dbReference type="AlphaFoldDB" id="A0A7J7WHU7"/>
<dbReference type="Proteomes" id="UP000527355">
    <property type="component" value="Unassembled WGS sequence"/>
</dbReference>
<evidence type="ECO:0000313" key="2">
    <source>
        <dbReference type="EMBL" id="KAF6336798.1"/>
    </source>
</evidence>
<sequence>MAAWMSFCGFLPVPTRPFVQNPVPTLFNRQKKAQLSNARATNAVVHSQSWKVSVLLGFGANIYFHQLSPPCLPRTRESTSKGIGIRILPTRERRSTLLPSPPLASPRLASGMHKRLPPQGLPSTKQPALAASLSSPLPE</sequence>
<proteinExistence type="predicted"/>
<reference evidence="2 3" key="1">
    <citation type="journal article" date="2020" name="Nature">
        <title>Six reference-quality genomes reveal evolution of bat adaptations.</title>
        <authorList>
            <person name="Jebb D."/>
            <person name="Huang Z."/>
            <person name="Pippel M."/>
            <person name="Hughes G.M."/>
            <person name="Lavrichenko K."/>
            <person name="Devanna P."/>
            <person name="Winkler S."/>
            <person name="Jermiin L.S."/>
            <person name="Skirmuntt E.C."/>
            <person name="Katzourakis A."/>
            <person name="Burkitt-Gray L."/>
            <person name="Ray D.A."/>
            <person name="Sullivan K.A.M."/>
            <person name="Roscito J.G."/>
            <person name="Kirilenko B.M."/>
            <person name="Davalos L.M."/>
            <person name="Corthals A.P."/>
            <person name="Power M.L."/>
            <person name="Jones G."/>
            <person name="Ransome R.D."/>
            <person name="Dechmann D.K.N."/>
            <person name="Locatelli A.G."/>
            <person name="Puechmaille S.J."/>
            <person name="Fedrigo O."/>
            <person name="Jarvis E.D."/>
            <person name="Hiller M."/>
            <person name="Vernes S.C."/>
            <person name="Myers E.W."/>
            <person name="Teeling E.C."/>
        </authorList>
    </citation>
    <scope>NUCLEOTIDE SEQUENCE [LARGE SCALE GENOMIC DNA]</scope>
    <source>
        <strain evidence="2">MMyoMyo1</strain>
        <tissue evidence="2">Flight muscle</tissue>
    </source>
</reference>
<keyword evidence="3" id="KW-1185">Reference proteome</keyword>
<organism evidence="2 3">
    <name type="scientific">Myotis myotis</name>
    <name type="common">Greater mouse-eared bat</name>
    <name type="synonym">Vespertilio myotis</name>
    <dbReference type="NCBI Taxonomy" id="51298"/>
    <lineage>
        <taxon>Eukaryota</taxon>
        <taxon>Metazoa</taxon>
        <taxon>Chordata</taxon>
        <taxon>Craniata</taxon>
        <taxon>Vertebrata</taxon>
        <taxon>Euteleostomi</taxon>
        <taxon>Mammalia</taxon>
        <taxon>Eutheria</taxon>
        <taxon>Laurasiatheria</taxon>
        <taxon>Chiroptera</taxon>
        <taxon>Yangochiroptera</taxon>
        <taxon>Vespertilionidae</taxon>
        <taxon>Myotis</taxon>
    </lineage>
</organism>
<evidence type="ECO:0000313" key="3">
    <source>
        <dbReference type="Proteomes" id="UP000527355"/>
    </source>
</evidence>
<comment type="caution">
    <text evidence="2">The sequence shown here is derived from an EMBL/GenBank/DDBJ whole genome shotgun (WGS) entry which is preliminary data.</text>
</comment>
<accession>A0A7J7WHU7</accession>
<feature type="compositionally biased region" description="Low complexity" evidence="1">
    <location>
        <begin position="127"/>
        <end position="139"/>
    </location>
</feature>
<name>A0A7J7WHU7_MYOMY</name>
<feature type="region of interest" description="Disordered" evidence="1">
    <location>
        <begin position="91"/>
        <end position="139"/>
    </location>
</feature>